<keyword evidence="1" id="KW-1133">Transmembrane helix</keyword>
<dbReference type="AlphaFoldDB" id="A0A835HMZ8"/>
<comment type="caution">
    <text evidence="2">The sequence shown here is derived from an EMBL/GenBank/DDBJ whole genome shotgun (WGS) entry which is preliminary data.</text>
</comment>
<accession>A0A835HMZ8</accession>
<evidence type="ECO:0000313" key="2">
    <source>
        <dbReference type="EMBL" id="KAF9602611.1"/>
    </source>
</evidence>
<dbReference type="EMBL" id="JADFTS010000006">
    <property type="protein sequence ID" value="KAF9602611.1"/>
    <property type="molecule type" value="Genomic_DNA"/>
</dbReference>
<keyword evidence="1" id="KW-0472">Membrane</keyword>
<feature type="transmembrane region" description="Helical" evidence="1">
    <location>
        <begin position="40"/>
        <end position="61"/>
    </location>
</feature>
<name>A0A835HMZ8_9MAGN</name>
<protein>
    <submittedName>
        <fullName evidence="2">Uncharacterized protein</fullName>
    </submittedName>
</protein>
<reference evidence="2 3" key="1">
    <citation type="submission" date="2020-10" db="EMBL/GenBank/DDBJ databases">
        <title>The Coptis chinensis genome and diversification of protoberbering-type alkaloids.</title>
        <authorList>
            <person name="Wang B."/>
            <person name="Shu S."/>
            <person name="Song C."/>
            <person name="Liu Y."/>
        </authorList>
    </citation>
    <scope>NUCLEOTIDE SEQUENCE [LARGE SCALE GENOMIC DNA]</scope>
    <source>
        <strain evidence="2">HL-2020</strain>
        <tissue evidence="2">Leaf</tissue>
    </source>
</reference>
<gene>
    <name evidence="2" type="ORF">IFM89_030217</name>
</gene>
<keyword evidence="1" id="KW-0812">Transmembrane</keyword>
<keyword evidence="3" id="KW-1185">Reference proteome</keyword>
<evidence type="ECO:0000313" key="3">
    <source>
        <dbReference type="Proteomes" id="UP000631114"/>
    </source>
</evidence>
<sequence>MDLAENDLSGTIPPYFGTISGMVLGQGEGTDGTNESELSAFYISMASRFIFEYLGVVYVLLFKKSWRRKASCDLNHHIIRFQFIPSNSSKGELEELLLVPSVLPDILVFEMVEET</sequence>
<evidence type="ECO:0000256" key="1">
    <source>
        <dbReference type="SAM" id="Phobius"/>
    </source>
</evidence>
<proteinExistence type="predicted"/>
<dbReference type="Proteomes" id="UP000631114">
    <property type="component" value="Unassembled WGS sequence"/>
</dbReference>
<organism evidence="2 3">
    <name type="scientific">Coptis chinensis</name>
    <dbReference type="NCBI Taxonomy" id="261450"/>
    <lineage>
        <taxon>Eukaryota</taxon>
        <taxon>Viridiplantae</taxon>
        <taxon>Streptophyta</taxon>
        <taxon>Embryophyta</taxon>
        <taxon>Tracheophyta</taxon>
        <taxon>Spermatophyta</taxon>
        <taxon>Magnoliopsida</taxon>
        <taxon>Ranunculales</taxon>
        <taxon>Ranunculaceae</taxon>
        <taxon>Coptidoideae</taxon>
        <taxon>Coptis</taxon>
    </lineage>
</organism>